<keyword evidence="3 7" id="KW-0812">Transmembrane</keyword>
<feature type="transmembrane region" description="Helical" evidence="7">
    <location>
        <begin position="486"/>
        <end position="506"/>
    </location>
</feature>
<dbReference type="Pfam" id="PF11412">
    <property type="entry name" value="DsbD_N"/>
    <property type="match status" value="1"/>
</dbReference>
<keyword evidence="5 7" id="KW-1133">Transmembrane helix</keyword>
<organism evidence="9 10">
    <name type="scientific">Qipengyuania mesophila</name>
    <dbReference type="NCBI Taxonomy" id="2867246"/>
    <lineage>
        <taxon>Bacteria</taxon>
        <taxon>Pseudomonadati</taxon>
        <taxon>Pseudomonadota</taxon>
        <taxon>Alphaproteobacteria</taxon>
        <taxon>Sphingomonadales</taxon>
        <taxon>Erythrobacteraceae</taxon>
        <taxon>Qipengyuania</taxon>
    </lineage>
</organism>
<dbReference type="CDD" id="cd02953">
    <property type="entry name" value="DsbDgamma"/>
    <property type="match status" value="1"/>
</dbReference>
<dbReference type="InterPro" id="IPR028250">
    <property type="entry name" value="DsbDN"/>
</dbReference>
<evidence type="ECO:0000256" key="7">
    <source>
        <dbReference type="SAM" id="Phobius"/>
    </source>
</evidence>
<dbReference type="InterPro" id="IPR036249">
    <property type="entry name" value="Thioredoxin-like_sf"/>
</dbReference>
<dbReference type="InterPro" id="IPR003834">
    <property type="entry name" value="Cyt_c_assmbl_TM_dom"/>
</dbReference>
<evidence type="ECO:0000256" key="3">
    <source>
        <dbReference type="ARBA" id="ARBA00022692"/>
    </source>
</evidence>
<feature type="transmembrane region" description="Helical" evidence="7">
    <location>
        <begin position="454"/>
        <end position="480"/>
    </location>
</feature>
<dbReference type="PANTHER" id="PTHR32234">
    <property type="entry name" value="THIOL:DISULFIDE INTERCHANGE PROTEIN DSBD"/>
    <property type="match status" value="1"/>
</dbReference>
<feature type="transmembrane region" description="Helical" evidence="7">
    <location>
        <begin position="330"/>
        <end position="355"/>
    </location>
</feature>
<evidence type="ECO:0000313" key="9">
    <source>
        <dbReference type="EMBL" id="MBX7500364.1"/>
    </source>
</evidence>
<evidence type="ECO:0000313" key="10">
    <source>
        <dbReference type="Proteomes" id="UP000782554"/>
    </source>
</evidence>
<dbReference type="PROSITE" id="PS51352">
    <property type="entry name" value="THIOREDOXIN_2"/>
    <property type="match status" value="1"/>
</dbReference>
<evidence type="ECO:0000256" key="5">
    <source>
        <dbReference type="ARBA" id="ARBA00022989"/>
    </source>
</evidence>
<comment type="caution">
    <text evidence="9">The sequence shown here is derived from an EMBL/GenBank/DDBJ whole genome shotgun (WGS) entry which is preliminary data.</text>
</comment>
<dbReference type="InterPro" id="IPR013766">
    <property type="entry name" value="Thioredoxin_domain"/>
</dbReference>
<evidence type="ECO:0000259" key="8">
    <source>
        <dbReference type="PROSITE" id="PS51352"/>
    </source>
</evidence>
<keyword evidence="2" id="KW-1003">Cell membrane</keyword>
<evidence type="ECO:0000256" key="4">
    <source>
        <dbReference type="ARBA" id="ARBA00022748"/>
    </source>
</evidence>
<dbReference type="EMBL" id="JAIGNU010000001">
    <property type="protein sequence ID" value="MBX7500364.1"/>
    <property type="molecule type" value="Genomic_DNA"/>
</dbReference>
<feature type="transmembrane region" description="Helical" evidence="7">
    <location>
        <begin position="417"/>
        <end position="442"/>
    </location>
</feature>
<keyword evidence="10" id="KW-1185">Reference proteome</keyword>
<dbReference type="Pfam" id="PF02683">
    <property type="entry name" value="DsbD_TM"/>
    <property type="match status" value="1"/>
</dbReference>
<dbReference type="SUPFAM" id="SSF52833">
    <property type="entry name" value="Thioredoxin-like"/>
    <property type="match status" value="1"/>
</dbReference>
<name>A0ABS7JRY8_9SPHN</name>
<gene>
    <name evidence="9" type="ORF">K3181_02750</name>
</gene>
<dbReference type="Pfam" id="PF13899">
    <property type="entry name" value="Thioredoxin_7"/>
    <property type="match status" value="1"/>
</dbReference>
<evidence type="ECO:0000256" key="1">
    <source>
        <dbReference type="ARBA" id="ARBA00004651"/>
    </source>
</evidence>
<feature type="domain" description="Thioredoxin" evidence="8">
    <location>
        <begin position="590"/>
        <end position="724"/>
    </location>
</feature>
<dbReference type="InterPro" id="IPR035671">
    <property type="entry name" value="DsbD_gamma"/>
</dbReference>
<feature type="transmembrane region" description="Helical" evidence="7">
    <location>
        <begin position="376"/>
        <end position="397"/>
    </location>
</feature>
<dbReference type="PANTHER" id="PTHR32234:SF3">
    <property type="entry name" value="SUPPRESSION OF COPPER SENSITIVITY PROTEIN"/>
    <property type="match status" value="1"/>
</dbReference>
<feature type="transmembrane region" description="Helical" evidence="7">
    <location>
        <begin position="580"/>
        <end position="597"/>
    </location>
</feature>
<feature type="transmembrane region" description="Helical" evidence="7">
    <location>
        <begin position="550"/>
        <end position="568"/>
    </location>
</feature>
<proteinExistence type="predicted"/>
<reference evidence="9 10" key="1">
    <citation type="submission" date="2021-08" db="EMBL/GenBank/DDBJ databases">
        <title>Comparative Genomics Analysis of the Genus Qipengyuania Reveals Extensive Genetic Diversity and Metabolic Versatility, Including the Description of Fifteen Novel Species.</title>
        <authorList>
            <person name="Liu Y."/>
        </authorList>
    </citation>
    <scope>NUCLEOTIDE SEQUENCE [LARGE SCALE GENOMIC DNA]</scope>
    <source>
        <strain evidence="9 10">YG27</strain>
    </source>
</reference>
<accession>A0ABS7JRY8</accession>
<feature type="transmembrane region" description="Helical" evidence="7">
    <location>
        <begin position="526"/>
        <end position="544"/>
    </location>
</feature>
<comment type="subcellular location">
    <subcellularLocation>
        <location evidence="1">Cell membrane</location>
        <topology evidence="1">Multi-pass membrane protein</topology>
    </subcellularLocation>
</comment>
<evidence type="ECO:0000256" key="2">
    <source>
        <dbReference type="ARBA" id="ARBA00022475"/>
    </source>
</evidence>
<keyword evidence="6 7" id="KW-0472">Membrane</keyword>
<dbReference type="Gene3D" id="3.40.30.10">
    <property type="entry name" value="Glutaredoxin"/>
    <property type="match status" value="1"/>
</dbReference>
<keyword evidence="4" id="KW-0201">Cytochrome c-type biogenesis</keyword>
<evidence type="ECO:0000256" key="6">
    <source>
        <dbReference type="ARBA" id="ARBA00023136"/>
    </source>
</evidence>
<sequence>MPTRPPPRISRSRLSVMGCVPRAACVIEARILERVAALFLLLALALAGPAAAPLAAQGPGSDRMPAELIAEGAPQPGERWMVALHFTPVSREWHGYWSNPGDAGLGMELEWELPEGWEAGEPLYPLPHRLVVGGLMNHVYEGDYAVLVPITVPEGAAVANVAPLKLTARYLACTDTICVPQQARLKLDPARAVADPRFGEWQAKIVPQLDSPGQFEFTATRLRIGIPLPGSTKLGEPHLFLGTAELGEGDRPLYTATQTFVREGDLLVAEVPIEQIAVPDNVELTAFPRPETITGILDFGEGRGVRFSAVAGDVPLEGVDPISGGGTEPALWQLLLAALAGGLLLNVMPCVFPILSLKALALAKAGGEERAARRDALAYTAGVVVACTALGATILLLRSAGQQIGWAFQLQEPAVVVGLFLLALAITANFLGLFEVPGLAIAGGAPSRGGSFSTGLLAAFVATPCTGPFMALALGAALVIEPLNGLLVFVALGLGLALPFLLVGFVPAIRRRLPRPGAWMERFRRWMALPMGLTALALGWLVWRIGGWDYLALVLLLAAIALGGLLLAGRVQRRAHSGALAVFAGLFAVLALGTALLPQPQTAAGTAESLLDPIDYSEAALAEARASGRPVFVWFTADWCVTCKVNESVAIEREATRAAFEDAGVIAMRGDWTQPNEEISRMLTQQGAAGVPLYLWYAPGGEAEQLPQVLTPDLLLQKARATRSPR</sequence>
<protein>
    <submittedName>
        <fullName evidence="9">Thioredoxin family protein</fullName>
    </submittedName>
</protein>
<dbReference type="Proteomes" id="UP000782554">
    <property type="component" value="Unassembled WGS sequence"/>
</dbReference>